<dbReference type="Pfam" id="PF17283">
    <property type="entry name" value="Zn_ribbon_SprT"/>
    <property type="match status" value="1"/>
</dbReference>
<feature type="non-terminal residue" evidence="2">
    <location>
        <position position="1"/>
    </location>
</feature>
<organism evidence="2 3">
    <name type="scientific">Fragilariopsis cylindrus CCMP1102</name>
    <dbReference type="NCBI Taxonomy" id="635003"/>
    <lineage>
        <taxon>Eukaryota</taxon>
        <taxon>Sar</taxon>
        <taxon>Stramenopiles</taxon>
        <taxon>Ochrophyta</taxon>
        <taxon>Bacillariophyta</taxon>
        <taxon>Bacillariophyceae</taxon>
        <taxon>Bacillariophycidae</taxon>
        <taxon>Bacillariales</taxon>
        <taxon>Bacillariaceae</taxon>
        <taxon>Fragilariopsis</taxon>
    </lineage>
</organism>
<dbReference type="PANTHER" id="PTHR23099">
    <property type="entry name" value="TRANSCRIPTIONAL REGULATOR"/>
    <property type="match status" value="1"/>
</dbReference>
<dbReference type="Proteomes" id="UP000095751">
    <property type="component" value="Unassembled WGS sequence"/>
</dbReference>
<dbReference type="SMART" id="SM00731">
    <property type="entry name" value="SprT"/>
    <property type="match status" value="1"/>
</dbReference>
<feature type="non-terminal residue" evidence="2">
    <location>
        <position position="186"/>
    </location>
</feature>
<proteinExistence type="predicted"/>
<dbReference type="InterPro" id="IPR006640">
    <property type="entry name" value="SprT-like_domain"/>
</dbReference>
<dbReference type="OrthoDB" id="20772at2759"/>
<dbReference type="EMBL" id="KV784360">
    <property type="protein sequence ID" value="OEU14689.1"/>
    <property type="molecule type" value="Genomic_DNA"/>
</dbReference>
<evidence type="ECO:0000313" key="3">
    <source>
        <dbReference type="Proteomes" id="UP000095751"/>
    </source>
</evidence>
<dbReference type="GO" id="GO:0006950">
    <property type="term" value="P:response to stress"/>
    <property type="evidence" value="ECO:0007669"/>
    <property type="project" value="UniProtKB-ARBA"/>
</dbReference>
<feature type="domain" description="SprT-like" evidence="1">
    <location>
        <begin position="1"/>
        <end position="158"/>
    </location>
</feature>
<protein>
    <recommendedName>
        <fullName evidence="1">SprT-like domain-containing protein</fullName>
    </recommendedName>
</protein>
<accession>A0A1E7F976</accession>
<evidence type="ECO:0000313" key="2">
    <source>
        <dbReference type="EMBL" id="OEU14689.1"/>
    </source>
</evidence>
<dbReference type="PANTHER" id="PTHR23099:SF0">
    <property type="entry name" value="GERM CELL NUCLEAR ACIDIC PROTEIN"/>
    <property type="match status" value="1"/>
</dbReference>
<dbReference type="InParanoid" id="A0A1E7F976"/>
<dbReference type="InterPro" id="IPR035240">
    <property type="entry name" value="SprT_Zn_ribbon"/>
</dbReference>
<keyword evidence="3" id="KW-1185">Reference proteome</keyword>
<sequence>FKEFNQSAFGSKLGSVEVLWSNKLKTTAGRTILRNCRLNMTPGLPLKRLAIIELSTKVIDDEARLRETLLHELVHAAVWIFEGVSKPPHGADFKRWAKIAMKKCPDVVVTTTHQYEINYKFTWRCDDPSCSFIIGRHSRSVDVVRHRCGKCKSKLIEVSSDGAPKKPPSAYNLFVAENSKIVRERL</sequence>
<evidence type="ECO:0000259" key="1">
    <source>
        <dbReference type="SMART" id="SM00731"/>
    </source>
</evidence>
<reference evidence="2 3" key="1">
    <citation type="submission" date="2016-09" db="EMBL/GenBank/DDBJ databases">
        <title>Extensive genetic diversity and differential bi-allelic expression allows diatom success in the polar Southern Ocean.</title>
        <authorList>
            <consortium name="DOE Joint Genome Institute"/>
            <person name="Mock T."/>
            <person name="Otillar R.P."/>
            <person name="Strauss J."/>
            <person name="Dupont C."/>
            <person name="Frickenhaus S."/>
            <person name="Maumus F."/>
            <person name="Mcmullan M."/>
            <person name="Sanges R."/>
            <person name="Schmutz J."/>
            <person name="Toseland A."/>
            <person name="Valas R."/>
            <person name="Veluchamy A."/>
            <person name="Ward B.J."/>
            <person name="Allen A."/>
            <person name="Barry K."/>
            <person name="Falciatore A."/>
            <person name="Ferrante M."/>
            <person name="Fortunato A.E."/>
            <person name="Gloeckner G."/>
            <person name="Gruber A."/>
            <person name="Hipkin R."/>
            <person name="Janech M."/>
            <person name="Kroth P."/>
            <person name="Leese F."/>
            <person name="Lindquist E."/>
            <person name="Lyon B.R."/>
            <person name="Martin J."/>
            <person name="Mayer C."/>
            <person name="Parker M."/>
            <person name="Quesneville H."/>
            <person name="Raymond J."/>
            <person name="Uhlig C."/>
            <person name="Valentin K.U."/>
            <person name="Worden A.Z."/>
            <person name="Armbrust E.V."/>
            <person name="Bowler C."/>
            <person name="Green B."/>
            <person name="Moulton V."/>
            <person name="Van Oosterhout C."/>
            <person name="Grigoriev I."/>
        </authorList>
    </citation>
    <scope>NUCLEOTIDE SEQUENCE [LARGE SCALE GENOMIC DNA]</scope>
    <source>
        <strain evidence="2 3">CCMP1102</strain>
    </source>
</reference>
<gene>
    <name evidence="2" type="ORF">FRACYDRAFT_162340</name>
</gene>
<name>A0A1E7F976_9STRA</name>
<dbReference type="KEGG" id="fcy:FRACYDRAFT_162340"/>
<dbReference type="AlphaFoldDB" id="A0A1E7F976"/>
<dbReference type="GO" id="GO:0005634">
    <property type="term" value="C:nucleus"/>
    <property type="evidence" value="ECO:0007669"/>
    <property type="project" value="TreeGrafter"/>
</dbReference>
<dbReference type="Pfam" id="PF10263">
    <property type="entry name" value="SprT-like"/>
    <property type="match status" value="1"/>
</dbReference>